<dbReference type="STRING" id="2004952.A0A2C5ZL98"/>
<feature type="domain" description="F-box" evidence="4">
    <location>
        <begin position="27"/>
        <end position="73"/>
    </location>
</feature>
<dbReference type="EMBL" id="NJES01000012">
    <property type="protein sequence ID" value="PHH80613.1"/>
    <property type="molecule type" value="Genomic_DNA"/>
</dbReference>
<dbReference type="Proteomes" id="UP000226431">
    <property type="component" value="Unassembled WGS sequence"/>
</dbReference>
<accession>A0A2C5ZL98</accession>
<dbReference type="SMART" id="SM00256">
    <property type="entry name" value="FBOX"/>
    <property type="match status" value="1"/>
</dbReference>
<evidence type="ECO:0000313" key="5">
    <source>
        <dbReference type="EMBL" id="PHH80613.1"/>
    </source>
</evidence>
<keyword evidence="6" id="KW-1185">Reference proteome</keyword>
<dbReference type="InterPro" id="IPR001810">
    <property type="entry name" value="F-box_dom"/>
</dbReference>
<evidence type="ECO:0000256" key="3">
    <source>
        <dbReference type="SAM" id="MobiDB-lite"/>
    </source>
</evidence>
<dbReference type="GO" id="GO:0016567">
    <property type="term" value="P:protein ubiquitination"/>
    <property type="evidence" value="ECO:0007669"/>
    <property type="project" value="UniProtKB-UniPathway"/>
</dbReference>
<organism evidence="5 6">
    <name type="scientific">Ophiocordyceps camponoti-rufipedis</name>
    <dbReference type="NCBI Taxonomy" id="2004952"/>
    <lineage>
        <taxon>Eukaryota</taxon>
        <taxon>Fungi</taxon>
        <taxon>Dikarya</taxon>
        <taxon>Ascomycota</taxon>
        <taxon>Pezizomycotina</taxon>
        <taxon>Sordariomycetes</taxon>
        <taxon>Hypocreomycetidae</taxon>
        <taxon>Hypocreales</taxon>
        <taxon>Ophiocordycipitaceae</taxon>
        <taxon>Ophiocordyceps</taxon>
    </lineage>
</organism>
<dbReference type="InterPro" id="IPR036047">
    <property type="entry name" value="F-box-like_dom_sf"/>
</dbReference>
<feature type="region of interest" description="Disordered" evidence="3">
    <location>
        <begin position="241"/>
        <end position="268"/>
    </location>
</feature>
<dbReference type="UniPathway" id="UPA00143"/>
<name>A0A2C5ZL98_9HYPO</name>
<dbReference type="PROSITE" id="PS50181">
    <property type="entry name" value="FBOX"/>
    <property type="match status" value="1"/>
</dbReference>
<dbReference type="InterPro" id="IPR045048">
    <property type="entry name" value="FBXO31/39"/>
</dbReference>
<keyword evidence="2" id="KW-0833">Ubl conjugation pathway</keyword>
<evidence type="ECO:0000313" key="6">
    <source>
        <dbReference type="Proteomes" id="UP000226431"/>
    </source>
</evidence>
<dbReference type="Pfam" id="PF12937">
    <property type="entry name" value="F-box-like"/>
    <property type="match status" value="1"/>
</dbReference>
<evidence type="ECO:0000256" key="2">
    <source>
        <dbReference type="ARBA" id="ARBA00022786"/>
    </source>
</evidence>
<proteinExistence type="predicted"/>
<sequence>MPTSTGPWSAVGFHAGRGDEYLHPPRPAPLLALSSELLDIIFSHLDAVDLASLAATNRKLRSHATSEYHWQRCVQENVPGQKVTKTGLCASFRDLYIALELLWFLPKHKIWFCDRDLTGKMIIVRFDQRRSCIEGHQLLAVSNRATQHWPADQQIIIHEFDPKVKLHLDKPVLRFHAREMRRDRHKGSFVDEMPMTLGYGAGMVFSNLLLARPLKPWIAQGKMAPGYPYGRVWPPPAVPARHRVSGARPGRASIDLSSHDRPRSKRQVSDQTFRIRQWFELAGSPISAGMLGQWSVAGWMQGSTGATGTHIGDEVSTYSTIDADLYTPTETKPWRGIWVGDYSGHGCEFLLINQPDDEPVSDRELGLWRGEQESDEEWQTRQRDARIFRGRLEAIKLTGDPNVPRGEFTFVAEDLGPDGLVGTASDAPFLEARGARVVRCKGHVAGIGFVDDKYMESQLLLISHDRLAQYWVEFGHISFFQRVQLDELLVP</sequence>
<protein>
    <recommendedName>
        <fullName evidence="4">F-box domain-containing protein</fullName>
    </recommendedName>
</protein>
<evidence type="ECO:0000256" key="1">
    <source>
        <dbReference type="ARBA" id="ARBA00004906"/>
    </source>
</evidence>
<reference evidence="5 6" key="1">
    <citation type="submission" date="2017-06" db="EMBL/GenBank/DDBJ databases">
        <title>Ant-infecting Ophiocordyceps genomes reveal a high diversity of potential behavioral manipulation genes and a possible major role for enterotoxins.</title>
        <authorList>
            <person name="De Bekker C."/>
            <person name="Evans H.C."/>
            <person name="Brachmann A."/>
            <person name="Hughes D.P."/>
        </authorList>
    </citation>
    <scope>NUCLEOTIDE SEQUENCE [LARGE SCALE GENOMIC DNA]</scope>
    <source>
        <strain evidence="5 6">Map16</strain>
    </source>
</reference>
<dbReference type="OrthoDB" id="722566at2759"/>
<dbReference type="AlphaFoldDB" id="A0A2C5ZL98"/>
<evidence type="ECO:0000259" key="4">
    <source>
        <dbReference type="PROSITE" id="PS50181"/>
    </source>
</evidence>
<comment type="pathway">
    <text evidence="1">Protein modification; protein ubiquitination.</text>
</comment>
<dbReference type="PANTHER" id="PTHR10706">
    <property type="entry name" value="F-BOX FAMILY PROTEIN"/>
    <property type="match status" value="1"/>
</dbReference>
<dbReference type="SUPFAM" id="SSF81383">
    <property type="entry name" value="F-box domain"/>
    <property type="match status" value="1"/>
</dbReference>
<dbReference type="PANTHER" id="PTHR10706:SF130">
    <property type="entry name" value="F-BOX ONLY PROTEIN 31"/>
    <property type="match status" value="1"/>
</dbReference>
<dbReference type="Gene3D" id="1.20.1280.50">
    <property type="match status" value="1"/>
</dbReference>
<dbReference type="Pfam" id="PF12014">
    <property type="entry name" value="Cyclin_D1_bind"/>
    <property type="match status" value="1"/>
</dbReference>
<comment type="caution">
    <text evidence="5">The sequence shown here is derived from an EMBL/GenBank/DDBJ whole genome shotgun (WGS) entry which is preliminary data.</text>
</comment>
<gene>
    <name evidence="5" type="ORF">CDD80_616</name>
</gene>